<dbReference type="AlphaFoldDB" id="A0A1W6MT75"/>
<evidence type="ECO:0000313" key="2">
    <source>
        <dbReference type="EMBL" id="ARN80689.1"/>
    </source>
</evidence>
<feature type="region of interest" description="Disordered" evidence="1">
    <location>
        <begin position="1"/>
        <end position="42"/>
    </location>
</feature>
<dbReference type="RefSeq" id="WP_085770763.1">
    <property type="nucleotide sequence ID" value="NZ_AP027149.1"/>
</dbReference>
<organism evidence="2 3">
    <name type="scientific">Methylocystis bryophila</name>
    <dbReference type="NCBI Taxonomy" id="655015"/>
    <lineage>
        <taxon>Bacteria</taxon>
        <taxon>Pseudomonadati</taxon>
        <taxon>Pseudomonadota</taxon>
        <taxon>Alphaproteobacteria</taxon>
        <taxon>Hyphomicrobiales</taxon>
        <taxon>Methylocystaceae</taxon>
        <taxon>Methylocystis</taxon>
    </lineage>
</organism>
<keyword evidence="3" id="KW-1185">Reference proteome</keyword>
<name>A0A1W6MT75_9HYPH</name>
<dbReference type="Proteomes" id="UP000193978">
    <property type="component" value="Chromosome"/>
</dbReference>
<evidence type="ECO:0000256" key="1">
    <source>
        <dbReference type="SAM" id="MobiDB-lite"/>
    </source>
</evidence>
<sequence>MNDEGEEGASVSAPKVERIGARPAETAESQMQRHRRLAQRARQSQAEEIQSYCRAFGVDYSRLGKIVGALNLKPSRNIFAGSNAHERRILDIQKGIIGIARIKIDNERGMHESRREISYHARKLIESLKNVSGLDENFMSLLNHLSSVDEGGNPRRWTKETDTFNNYLRSRIIDLWIDVTIPGQRGRNAFVKDTCEALSINVPSTKALDDAFKRARGVKKEKRYSPKKGGGKY</sequence>
<gene>
    <name evidence="2" type="ORF">B1812_05930</name>
</gene>
<dbReference type="KEGG" id="mbry:B1812_05930"/>
<dbReference type="STRING" id="655015.B1812_05930"/>
<dbReference type="EMBL" id="CP019948">
    <property type="protein sequence ID" value="ARN80689.1"/>
    <property type="molecule type" value="Genomic_DNA"/>
</dbReference>
<accession>A0A1W6MT75</accession>
<proteinExistence type="predicted"/>
<evidence type="ECO:0000313" key="3">
    <source>
        <dbReference type="Proteomes" id="UP000193978"/>
    </source>
</evidence>
<protein>
    <submittedName>
        <fullName evidence="2">Uncharacterized protein</fullName>
    </submittedName>
</protein>
<reference evidence="2 3" key="1">
    <citation type="submission" date="2017-02" db="EMBL/GenBank/DDBJ databases">
        <authorList>
            <person name="Peterson S.W."/>
        </authorList>
    </citation>
    <scope>NUCLEOTIDE SEQUENCE [LARGE SCALE GENOMIC DNA]</scope>
    <source>
        <strain evidence="2 3">S285</strain>
    </source>
</reference>